<organism evidence="1">
    <name type="scientific">Anguilla anguilla</name>
    <name type="common">European freshwater eel</name>
    <name type="synonym">Muraena anguilla</name>
    <dbReference type="NCBI Taxonomy" id="7936"/>
    <lineage>
        <taxon>Eukaryota</taxon>
        <taxon>Metazoa</taxon>
        <taxon>Chordata</taxon>
        <taxon>Craniata</taxon>
        <taxon>Vertebrata</taxon>
        <taxon>Euteleostomi</taxon>
        <taxon>Actinopterygii</taxon>
        <taxon>Neopterygii</taxon>
        <taxon>Teleostei</taxon>
        <taxon>Anguilliformes</taxon>
        <taxon>Anguillidae</taxon>
        <taxon>Anguilla</taxon>
    </lineage>
</organism>
<dbReference type="AlphaFoldDB" id="A0A0E9Q0I2"/>
<sequence length="32" mass="3574">MPATTSKRSIIHNSFFINILASCWHTGIIRAS</sequence>
<protein>
    <submittedName>
        <fullName evidence="1">Uncharacterized protein</fullName>
    </submittedName>
</protein>
<accession>A0A0E9Q0I2</accession>
<dbReference type="EMBL" id="GBXM01098343">
    <property type="protein sequence ID" value="JAH10234.1"/>
    <property type="molecule type" value="Transcribed_RNA"/>
</dbReference>
<reference evidence="1" key="1">
    <citation type="submission" date="2014-11" db="EMBL/GenBank/DDBJ databases">
        <authorList>
            <person name="Amaro Gonzalez C."/>
        </authorList>
    </citation>
    <scope>NUCLEOTIDE SEQUENCE</scope>
</reference>
<name>A0A0E9Q0I2_ANGAN</name>
<evidence type="ECO:0000313" key="1">
    <source>
        <dbReference type="EMBL" id="JAH10234.1"/>
    </source>
</evidence>
<proteinExistence type="predicted"/>
<reference evidence="1" key="2">
    <citation type="journal article" date="2015" name="Fish Shellfish Immunol.">
        <title>Early steps in the European eel (Anguilla anguilla)-Vibrio vulnificus interaction in the gills: Role of the RtxA13 toxin.</title>
        <authorList>
            <person name="Callol A."/>
            <person name="Pajuelo D."/>
            <person name="Ebbesson L."/>
            <person name="Teles M."/>
            <person name="MacKenzie S."/>
            <person name="Amaro C."/>
        </authorList>
    </citation>
    <scope>NUCLEOTIDE SEQUENCE</scope>
</reference>
<dbReference type="PROSITE" id="PS51257">
    <property type="entry name" value="PROKAR_LIPOPROTEIN"/>
    <property type="match status" value="1"/>
</dbReference>